<comment type="caution">
    <text evidence="2">The sequence shown here is derived from an EMBL/GenBank/DDBJ whole genome shotgun (WGS) entry which is preliminary data.</text>
</comment>
<dbReference type="EMBL" id="JADJZA010000001">
    <property type="protein sequence ID" value="MBK9295827.1"/>
    <property type="molecule type" value="Genomic_DNA"/>
</dbReference>
<evidence type="ECO:0000313" key="3">
    <source>
        <dbReference type="Proteomes" id="UP000727993"/>
    </source>
</evidence>
<organism evidence="2 3">
    <name type="scientific">Candidatus Neomicrothrix subdominans</name>
    <dbReference type="NCBI Taxonomy" id="2954438"/>
    <lineage>
        <taxon>Bacteria</taxon>
        <taxon>Bacillati</taxon>
        <taxon>Actinomycetota</taxon>
        <taxon>Acidimicrobiia</taxon>
        <taxon>Acidimicrobiales</taxon>
        <taxon>Microthrixaceae</taxon>
        <taxon>Candidatus Neomicrothrix</taxon>
    </lineage>
</organism>
<feature type="transmembrane region" description="Helical" evidence="1">
    <location>
        <begin position="6"/>
        <end position="26"/>
    </location>
</feature>
<keyword evidence="1" id="KW-0812">Transmembrane</keyword>
<accession>A0A936TD90</accession>
<dbReference type="Proteomes" id="UP000727993">
    <property type="component" value="Unassembled WGS sequence"/>
</dbReference>
<sequence length="175" mass="18694">MLSRRWYAFVIVVAVAAIALALAGLLRSPGDRRADADRWGTGELIETDDVPVVTDAGLEASTTNDEVMERRLVTVPTVGVEPTAKGFRLGWEEPAACRGVRIVVHESVSQVLVEVTAAEPFATSEGTGCGQRGPRGDDVVGVLPVHVTSIELSRPLGDRRVLDAARARQLLVVTD</sequence>
<evidence type="ECO:0000313" key="2">
    <source>
        <dbReference type="EMBL" id="MBK9295827.1"/>
    </source>
</evidence>
<keyword evidence="1" id="KW-0472">Membrane</keyword>
<keyword evidence="1" id="KW-1133">Transmembrane helix</keyword>
<gene>
    <name evidence="2" type="ORF">IPN02_02920</name>
</gene>
<dbReference type="AlphaFoldDB" id="A0A936TD90"/>
<proteinExistence type="predicted"/>
<protein>
    <submittedName>
        <fullName evidence="2">Uncharacterized protein</fullName>
    </submittedName>
</protein>
<name>A0A936TD90_9ACTN</name>
<reference evidence="2 3" key="1">
    <citation type="submission" date="2020-10" db="EMBL/GenBank/DDBJ databases">
        <title>Connecting structure to function with the recovery of over 1000 high-quality activated sludge metagenome-assembled genomes encoding full-length rRNA genes using long-read sequencing.</title>
        <authorList>
            <person name="Singleton C.M."/>
            <person name="Petriglieri F."/>
            <person name="Kristensen J.M."/>
            <person name="Kirkegaard R.H."/>
            <person name="Michaelsen T.Y."/>
            <person name="Andersen M.H."/>
            <person name="Karst S.M."/>
            <person name="Dueholm M.S."/>
            <person name="Nielsen P.H."/>
            <person name="Albertsen M."/>
        </authorList>
    </citation>
    <scope>NUCLEOTIDE SEQUENCE [LARGE SCALE GENOMIC DNA]</scope>
    <source>
        <strain evidence="2">Lyne_18-Q3-R50-59_MAXAC.006</strain>
    </source>
</reference>
<evidence type="ECO:0000256" key="1">
    <source>
        <dbReference type="SAM" id="Phobius"/>
    </source>
</evidence>